<evidence type="ECO:0000313" key="8">
    <source>
        <dbReference type="Proteomes" id="UP000280791"/>
    </source>
</evidence>
<dbReference type="Pfam" id="PF07687">
    <property type="entry name" value="M20_dimer"/>
    <property type="match status" value="1"/>
</dbReference>
<accession>A0A497YJT8</accession>
<name>A0A497YJT8_9BACL</name>
<keyword evidence="3" id="KW-0378">Hydrolase</keyword>
<evidence type="ECO:0000256" key="2">
    <source>
        <dbReference type="ARBA" id="ARBA00022723"/>
    </source>
</evidence>
<feature type="active site" evidence="5">
    <location>
        <position position="88"/>
    </location>
</feature>
<evidence type="ECO:0000256" key="5">
    <source>
        <dbReference type="PIRSR" id="PIRSR037238-1"/>
    </source>
</evidence>
<dbReference type="SUPFAM" id="SSF55031">
    <property type="entry name" value="Bacterial exopeptidase dimerisation domain"/>
    <property type="match status" value="1"/>
</dbReference>
<comment type="caution">
    <text evidence="7">The sequence shown here is derived from an EMBL/GenBank/DDBJ whole genome shotgun (WGS) entry which is preliminary data.</text>
</comment>
<feature type="domain" description="Peptidase M20 dimerisation" evidence="6">
    <location>
        <begin position="182"/>
        <end position="277"/>
    </location>
</feature>
<dbReference type="InterPro" id="IPR001261">
    <property type="entry name" value="ArgE/DapE_CS"/>
</dbReference>
<dbReference type="PANTHER" id="PTHR43808:SF9">
    <property type="entry name" value="BLL0789 PROTEIN"/>
    <property type="match status" value="1"/>
</dbReference>
<reference evidence="7 8" key="1">
    <citation type="submission" date="2018-10" db="EMBL/GenBank/DDBJ databases">
        <title>Genomic Encyclopedia of Type Strains, Phase IV (KMG-IV): sequencing the most valuable type-strain genomes for metagenomic binning, comparative biology and taxonomic classification.</title>
        <authorList>
            <person name="Goeker M."/>
        </authorList>
    </citation>
    <scope>NUCLEOTIDE SEQUENCE [LARGE SCALE GENOMIC DNA]</scope>
    <source>
        <strain evidence="7 8">DSM 20549</strain>
    </source>
</reference>
<sequence>MNENLKYLRENEDLIKTDLVALVEAQSPSHNKELVDRCGDKLKEIFLKRLGGGWNLETIKNETAGDHLLFSQASPQDGPRVLFLSHFDTVWEVDAIPLTEKENNIHGPGIFDMKAGLLSSIWATHSLKSNLETLPFSPVFLFTSDEEVGSKTSRKLIEQVAKTCDVVLVMEPPVTGSGALKTERKGVGRYTLKVKGISAHAGNHHEDGVSAIHEIAQHIIKLEKLTNYEKGTTVNVGTIKGGTSSNVVSDYAEADIDFRVTSYEEADKIIKSLENLTAYHPSAKISIEGELNRPPLEKNNNNSPLYAKAVKAGKRVGIEVSEAKAGGGSDGNFTSALGIPTLDGLGIPGDGPHAIHEHIQFDRFTERCALLAELCIEIGGNSTEAVQTTDKSSIS</sequence>
<dbReference type="InterPro" id="IPR050072">
    <property type="entry name" value="Peptidase_M20A"/>
</dbReference>
<dbReference type="CDD" id="cd03885">
    <property type="entry name" value="M20_CPDG2"/>
    <property type="match status" value="1"/>
</dbReference>
<dbReference type="PROSITE" id="PS00758">
    <property type="entry name" value="ARGE_DAPE_CPG2_1"/>
    <property type="match status" value="1"/>
</dbReference>
<dbReference type="Pfam" id="PF01546">
    <property type="entry name" value="Peptidase_M20"/>
    <property type="match status" value="1"/>
</dbReference>
<dbReference type="InterPro" id="IPR011650">
    <property type="entry name" value="Peptidase_M20_dimer"/>
</dbReference>
<evidence type="ECO:0000313" key="7">
    <source>
        <dbReference type="EMBL" id="RLJ91336.1"/>
    </source>
</evidence>
<dbReference type="GO" id="GO:0004180">
    <property type="term" value="F:carboxypeptidase activity"/>
    <property type="evidence" value="ECO:0007669"/>
    <property type="project" value="UniProtKB-KW"/>
</dbReference>
<dbReference type="InterPro" id="IPR002933">
    <property type="entry name" value="Peptidase_M20"/>
</dbReference>
<dbReference type="AlphaFoldDB" id="A0A497YJT8"/>
<evidence type="ECO:0000256" key="3">
    <source>
        <dbReference type="ARBA" id="ARBA00022801"/>
    </source>
</evidence>
<protein>
    <submittedName>
        <fullName evidence="7">Glutamate carboxypeptidase</fullName>
    </submittedName>
</protein>
<dbReference type="EMBL" id="RCCP01000001">
    <property type="protein sequence ID" value="RLJ91336.1"/>
    <property type="molecule type" value="Genomic_DNA"/>
</dbReference>
<keyword evidence="2" id="KW-0479">Metal-binding</keyword>
<keyword evidence="4" id="KW-0862">Zinc</keyword>
<dbReference type="GO" id="GO:0046872">
    <property type="term" value="F:metal ion binding"/>
    <property type="evidence" value="ECO:0007669"/>
    <property type="project" value="UniProtKB-KW"/>
</dbReference>
<comment type="cofactor">
    <cofactor evidence="1">
        <name>Zn(2+)</name>
        <dbReference type="ChEBI" id="CHEBI:29105"/>
    </cofactor>
</comment>
<evidence type="ECO:0000259" key="6">
    <source>
        <dbReference type="Pfam" id="PF07687"/>
    </source>
</evidence>
<gene>
    <name evidence="7" type="ORF">DFR62_1500</name>
</gene>
<dbReference type="InterPro" id="IPR017150">
    <property type="entry name" value="Pept_M20_glutamate_carboxypep"/>
</dbReference>
<dbReference type="SUPFAM" id="SSF53187">
    <property type="entry name" value="Zn-dependent exopeptidases"/>
    <property type="match status" value="1"/>
</dbReference>
<evidence type="ECO:0000256" key="4">
    <source>
        <dbReference type="ARBA" id="ARBA00022833"/>
    </source>
</evidence>
<proteinExistence type="predicted"/>
<dbReference type="OrthoDB" id="9783294at2"/>
<dbReference type="PANTHER" id="PTHR43808">
    <property type="entry name" value="ACETYLORNITHINE DEACETYLASE"/>
    <property type="match status" value="1"/>
</dbReference>
<keyword evidence="7" id="KW-0645">Protease</keyword>
<feature type="active site" description="Proton acceptor" evidence="5">
    <location>
        <position position="146"/>
    </location>
</feature>
<organism evidence="7 8">
    <name type="scientific">Planococcus citreus</name>
    <dbReference type="NCBI Taxonomy" id="1373"/>
    <lineage>
        <taxon>Bacteria</taxon>
        <taxon>Bacillati</taxon>
        <taxon>Bacillota</taxon>
        <taxon>Bacilli</taxon>
        <taxon>Bacillales</taxon>
        <taxon>Caryophanaceae</taxon>
        <taxon>Planococcus</taxon>
    </lineage>
</organism>
<dbReference type="RefSeq" id="WP_121299145.1">
    <property type="nucleotide sequence ID" value="NZ_QBEW01000027.1"/>
</dbReference>
<dbReference type="InterPro" id="IPR036264">
    <property type="entry name" value="Bact_exopeptidase_dim_dom"/>
</dbReference>
<dbReference type="PIRSF" id="PIRSF037238">
    <property type="entry name" value="Carboxypeptidase_G2"/>
    <property type="match status" value="1"/>
</dbReference>
<evidence type="ECO:0000256" key="1">
    <source>
        <dbReference type="ARBA" id="ARBA00001947"/>
    </source>
</evidence>
<dbReference type="Proteomes" id="UP000280791">
    <property type="component" value="Unassembled WGS sequence"/>
</dbReference>
<dbReference type="Gene3D" id="3.40.630.10">
    <property type="entry name" value="Zn peptidases"/>
    <property type="match status" value="1"/>
</dbReference>
<dbReference type="Gene3D" id="3.30.70.360">
    <property type="match status" value="1"/>
</dbReference>
<keyword evidence="7" id="KW-0121">Carboxypeptidase</keyword>
<keyword evidence="8" id="KW-1185">Reference proteome</keyword>